<keyword evidence="4" id="KW-1185">Reference proteome</keyword>
<name>A0A9P6VD27_9HELO</name>
<dbReference type="Proteomes" id="UP000785200">
    <property type="component" value="Unassembled WGS sequence"/>
</dbReference>
<evidence type="ECO:0000256" key="1">
    <source>
        <dbReference type="SAM" id="Coils"/>
    </source>
</evidence>
<evidence type="ECO:0000313" key="4">
    <source>
        <dbReference type="Proteomes" id="UP000785200"/>
    </source>
</evidence>
<feature type="coiled-coil region" evidence="1">
    <location>
        <begin position="312"/>
        <end position="339"/>
    </location>
</feature>
<sequence length="772" mass="87013">MADVLDNPAPNDADDERPIAVRRKRRNSGRSNSQSRSNSQTIVSRSYGISTPPATPKRSKKRVRFSDPGLILESETASSGLTPFIRRTSLSTPTSKRRHSTPAKLWNFTEYDTPTSGTIQFEPLRQILDGRVKRRLRRNRLSEEVNTIEAYKRHEATARKSEVERLREQLAAKDLEVQNLMDDHDIASQIEEESGAPISTTTTLRTKVQKLEQQIVELKAELERKEVDAREDDANWTLAARDPFNFDDDDDLMITNYDQDFSMMNDELMTTPTRLNTSFPSPPSTQPNTPCKPTSWVDAGIQASLQIPDPEKDALKKQLQSLQSELSNLNSAMALGEDNHSRLADKLSNHVPVDEPQDYSVLDSALDTILTQLALSQSNALEKENAFSALSTEITSLGFSASGPEETIEAIAKQFRQARIELEYAMPGEVVEGFENDKLLDMLVSRVRVLVGKVKDRDESIDQYHDQELLLRQQLNTRVDAQNDIQRELYLANTVVQDLRTEIDEKEVSNERLQRALDGYRAEVKGLETLIERVEKQASKREVILRDQVNEVEERLQDEILKHDTTRAADEGKEVIVVQLEQRLNAALRAAAEVQEQMVNLESSTNATLTEKDSTIERLTTASKSHGDALALRDARVSELRKEIERVNESLKMAHSTILTLRNENKDLEAHIEGEKTRGQRVVQAMREQLNRVLETGMGYINGDVSVQRSRREGSAPPSIGGPEPQAVVRRGRFIDGGLARRASGKKRRRYDSGLGFLEEEDEVEALIGSED</sequence>
<feature type="coiled-coil region" evidence="1">
    <location>
        <begin position="496"/>
        <end position="537"/>
    </location>
</feature>
<evidence type="ECO:0000256" key="2">
    <source>
        <dbReference type="SAM" id="MobiDB-lite"/>
    </source>
</evidence>
<feature type="compositionally biased region" description="Polar residues" evidence="2">
    <location>
        <begin position="40"/>
        <end position="49"/>
    </location>
</feature>
<accession>A0A9P6VD27</accession>
<keyword evidence="1" id="KW-0175">Coiled coil</keyword>
<comment type="caution">
    <text evidence="3">The sequence shown here is derived from an EMBL/GenBank/DDBJ whole genome shotgun (WGS) entry which is preliminary data.</text>
</comment>
<dbReference type="EMBL" id="VNKQ01000022">
    <property type="protein sequence ID" value="KAG0644931.1"/>
    <property type="molecule type" value="Genomic_DNA"/>
</dbReference>
<proteinExistence type="predicted"/>
<dbReference type="AlphaFoldDB" id="A0A9P6VD27"/>
<organism evidence="3 4">
    <name type="scientific">Hyphodiscus hymeniophilus</name>
    <dbReference type="NCBI Taxonomy" id="353542"/>
    <lineage>
        <taxon>Eukaryota</taxon>
        <taxon>Fungi</taxon>
        <taxon>Dikarya</taxon>
        <taxon>Ascomycota</taxon>
        <taxon>Pezizomycotina</taxon>
        <taxon>Leotiomycetes</taxon>
        <taxon>Helotiales</taxon>
        <taxon>Hyphodiscaceae</taxon>
        <taxon>Hyphodiscus</taxon>
    </lineage>
</organism>
<feature type="compositionally biased region" description="Low complexity" evidence="2">
    <location>
        <begin position="29"/>
        <end position="39"/>
    </location>
</feature>
<dbReference type="OrthoDB" id="3532430at2759"/>
<reference evidence="3" key="1">
    <citation type="submission" date="2019-07" db="EMBL/GenBank/DDBJ databases">
        <title>Hyphodiscus hymeniophilus genome sequencing and assembly.</title>
        <authorList>
            <person name="Kramer G."/>
            <person name="Nodwell J."/>
        </authorList>
    </citation>
    <scope>NUCLEOTIDE SEQUENCE</scope>
    <source>
        <strain evidence="3">ATCC 34498</strain>
    </source>
</reference>
<evidence type="ECO:0000313" key="3">
    <source>
        <dbReference type="EMBL" id="KAG0644931.1"/>
    </source>
</evidence>
<feature type="coiled-coil region" evidence="1">
    <location>
        <begin position="577"/>
        <end position="604"/>
    </location>
</feature>
<feature type="coiled-coil region" evidence="1">
    <location>
        <begin position="637"/>
        <end position="678"/>
    </location>
</feature>
<gene>
    <name evidence="3" type="ORF">D0Z07_9372</name>
</gene>
<feature type="coiled-coil region" evidence="1">
    <location>
        <begin position="153"/>
        <end position="235"/>
    </location>
</feature>
<protein>
    <submittedName>
        <fullName evidence="3">Uncharacterized protein</fullName>
    </submittedName>
</protein>
<feature type="region of interest" description="Disordered" evidence="2">
    <location>
        <begin position="709"/>
        <end position="733"/>
    </location>
</feature>
<feature type="region of interest" description="Disordered" evidence="2">
    <location>
        <begin position="1"/>
        <end position="63"/>
    </location>
</feature>